<proteinExistence type="predicted"/>
<accession>M4NFY0</accession>
<gene>
    <name evidence="1" type="ORF">R2APBS1_1392</name>
</gene>
<organism evidence="1 2">
    <name type="scientific">Rhodanobacter denitrificans</name>
    <dbReference type="NCBI Taxonomy" id="666685"/>
    <lineage>
        <taxon>Bacteria</taxon>
        <taxon>Pseudomonadati</taxon>
        <taxon>Pseudomonadota</taxon>
        <taxon>Gammaproteobacteria</taxon>
        <taxon>Lysobacterales</taxon>
        <taxon>Rhodanobacteraceae</taxon>
        <taxon>Rhodanobacter</taxon>
    </lineage>
</organism>
<evidence type="ECO:0000313" key="1">
    <source>
        <dbReference type="EMBL" id="AGG88543.1"/>
    </source>
</evidence>
<dbReference type="EMBL" id="CP003470">
    <property type="protein sequence ID" value="AGG88543.1"/>
    <property type="molecule type" value="Genomic_DNA"/>
</dbReference>
<dbReference type="Proteomes" id="UP000011859">
    <property type="component" value="Chromosome"/>
</dbReference>
<evidence type="ECO:0000313" key="2">
    <source>
        <dbReference type="Proteomes" id="UP000011859"/>
    </source>
</evidence>
<dbReference type="HOGENOM" id="CLU_3204525_0_0_6"/>
<keyword evidence="2" id="KW-1185">Reference proteome</keyword>
<protein>
    <submittedName>
        <fullName evidence="1">Uncharacterized protein</fullName>
    </submittedName>
</protein>
<dbReference type="AlphaFoldDB" id="M4NFY0"/>
<dbReference type="STRING" id="666685.R2APBS1_1392"/>
<dbReference type="KEGG" id="rhd:R2APBS1_1392"/>
<name>M4NFY0_9GAMM</name>
<reference evidence="1 2" key="1">
    <citation type="submission" date="2012-04" db="EMBL/GenBank/DDBJ databases">
        <title>Complete genome of Rhodanobacter sp. 2APBS1.</title>
        <authorList>
            <consortium name="US DOE Joint Genome Institute"/>
            <person name="Huntemann M."/>
            <person name="Wei C.-L."/>
            <person name="Han J."/>
            <person name="Detter J.C."/>
            <person name="Han C."/>
            <person name="Tapia R."/>
            <person name="Munk A.C.C."/>
            <person name="Chen A."/>
            <person name="Krypides N."/>
            <person name="Mavromatis K."/>
            <person name="Markowitz V."/>
            <person name="Szeto E."/>
            <person name="Ivanova N."/>
            <person name="Mikhailova N."/>
            <person name="Ovchinnikova G."/>
            <person name="Pagani I."/>
            <person name="Pati A."/>
            <person name="Goodwin L."/>
            <person name="Peters L."/>
            <person name="Pitluck S."/>
            <person name="Woyke T."/>
            <person name="Prakash O."/>
            <person name="Elkins J."/>
            <person name="Brown S."/>
            <person name="Palumbo A."/>
            <person name="Hemme C."/>
            <person name="Zhou J."/>
            <person name="Watson D."/>
            <person name="Jardine P."/>
            <person name="Kostka J."/>
            <person name="Green S."/>
        </authorList>
    </citation>
    <scope>NUCLEOTIDE SEQUENCE [LARGE SCALE GENOMIC DNA]</scope>
    <source>
        <strain evidence="1 2">2APBS1</strain>
    </source>
</reference>
<dbReference type="RefSeq" id="WP_015447363.1">
    <property type="nucleotide sequence ID" value="NC_020541.1"/>
</dbReference>
<sequence length="45" mass="5136">MAAPETYVIRRKNGKVIREGTDLRYNTMPVRRQTAQGLSTSIRSL</sequence>